<dbReference type="STRING" id="1408281.Epro_0928"/>
<evidence type="ECO:0008006" key="3">
    <source>
        <dbReference type="Google" id="ProtNLM"/>
    </source>
</evidence>
<dbReference type="RefSeq" id="WP_052570860.1">
    <property type="nucleotide sequence ID" value="NZ_CP009498.1"/>
</dbReference>
<dbReference type="PIRSF" id="PIRSF035652">
    <property type="entry name" value="CHP02436"/>
    <property type="match status" value="1"/>
</dbReference>
<keyword evidence="2" id="KW-1185">Reference proteome</keyword>
<dbReference type="Pfam" id="PF05635">
    <property type="entry name" value="23S_rRNA_IVP"/>
    <property type="match status" value="1"/>
</dbReference>
<sequence>MKDNIVKDKSKIFAIEVINLYKYLYDVKKEFVMSKQLLRSGTSIGANIAESECAISRKDFLLKIYISLKECAETKYWLELLYATKFINEKEFANTIKNCEELRRILSATTKTVRTNLNKKI</sequence>
<dbReference type="PANTHER" id="PTHR38471:SF2">
    <property type="entry name" value="FOUR HELIX BUNDLE PROTEIN"/>
    <property type="match status" value="1"/>
</dbReference>
<dbReference type="NCBIfam" id="TIGR02436">
    <property type="entry name" value="four helix bundle protein"/>
    <property type="match status" value="1"/>
</dbReference>
<organism evidence="1 2">
    <name type="scientific">Endomicrobium proavitum</name>
    <dbReference type="NCBI Taxonomy" id="1408281"/>
    <lineage>
        <taxon>Bacteria</taxon>
        <taxon>Pseudomonadati</taxon>
        <taxon>Elusimicrobiota</taxon>
        <taxon>Endomicrobiia</taxon>
        <taxon>Endomicrobiales</taxon>
        <taxon>Endomicrobiaceae</taxon>
        <taxon>Endomicrobium</taxon>
    </lineage>
</organism>
<dbReference type="InterPro" id="IPR036583">
    <property type="entry name" value="23S_rRNA_IVS_sf"/>
</dbReference>
<dbReference type="SUPFAM" id="SSF158446">
    <property type="entry name" value="IVS-encoded protein-like"/>
    <property type="match status" value="1"/>
</dbReference>
<evidence type="ECO:0000313" key="1">
    <source>
        <dbReference type="EMBL" id="AKL98307.1"/>
    </source>
</evidence>
<dbReference type="Proteomes" id="UP000035337">
    <property type="component" value="Chromosome"/>
</dbReference>
<dbReference type="PATRIC" id="fig|1408281.3.peg.953"/>
<proteinExistence type="predicted"/>
<dbReference type="PANTHER" id="PTHR38471">
    <property type="entry name" value="FOUR HELIX BUNDLE PROTEIN"/>
    <property type="match status" value="1"/>
</dbReference>
<evidence type="ECO:0000313" key="2">
    <source>
        <dbReference type="Proteomes" id="UP000035337"/>
    </source>
</evidence>
<accession>A0A0G3WKA3</accession>
<dbReference type="AlphaFoldDB" id="A0A0G3WKA3"/>
<dbReference type="InterPro" id="IPR012657">
    <property type="entry name" value="23S_rRNA-intervening_sequence"/>
</dbReference>
<dbReference type="OrthoDB" id="285993at2"/>
<dbReference type="EMBL" id="CP009498">
    <property type="protein sequence ID" value="AKL98307.1"/>
    <property type="molecule type" value="Genomic_DNA"/>
</dbReference>
<reference evidence="1 2" key="1">
    <citation type="submission" date="2014-09" db="EMBL/GenBank/DDBJ databases">
        <title>Complete genome sequence of Endomicrobium proavitum.</title>
        <authorList>
            <person name="Zheng H."/>
        </authorList>
    </citation>
    <scope>NUCLEOTIDE SEQUENCE [LARGE SCALE GENOMIC DNA]</scope>
    <source>
        <strain evidence="1 2">Rsa215</strain>
    </source>
</reference>
<gene>
    <name evidence="1" type="ORF">Epro_0928</name>
</gene>
<dbReference type="Gene3D" id="1.20.1440.60">
    <property type="entry name" value="23S rRNA-intervening sequence"/>
    <property type="match status" value="1"/>
</dbReference>
<dbReference type="KEGG" id="epo:Epro_0928"/>
<protein>
    <recommendedName>
        <fullName evidence="3">Four helix bundle protein</fullName>
    </recommendedName>
</protein>
<name>A0A0G3WKA3_9BACT</name>